<keyword evidence="3" id="KW-1185">Reference proteome</keyword>
<comment type="caution">
    <text evidence="2">The sequence shown here is derived from an EMBL/GenBank/DDBJ whole genome shotgun (WGS) entry which is preliminary data.</text>
</comment>
<dbReference type="PROSITE" id="PS50943">
    <property type="entry name" value="HTH_CROC1"/>
    <property type="match status" value="1"/>
</dbReference>
<dbReference type="Proteomes" id="UP000287996">
    <property type="component" value="Unassembled WGS sequence"/>
</dbReference>
<dbReference type="Pfam" id="PF01381">
    <property type="entry name" value="HTH_3"/>
    <property type="match status" value="1"/>
</dbReference>
<name>A0A432ZTC8_9GAMM</name>
<evidence type="ECO:0000313" key="3">
    <source>
        <dbReference type="Proteomes" id="UP000287996"/>
    </source>
</evidence>
<proteinExistence type="predicted"/>
<dbReference type="SUPFAM" id="SSF47413">
    <property type="entry name" value="lambda repressor-like DNA-binding domains"/>
    <property type="match status" value="1"/>
</dbReference>
<dbReference type="CDD" id="cd00093">
    <property type="entry name" value="HTH_XRE"/>
    <property type="match status" value="1"/>
</dbReference>
<protein>
    <recommendedName>
        <fullName evidence="1">HTH cro/C1-type domain-containing protein</fullName>
    </recommendedName>
</protein>
<evidence type="ECO:0000259" key="1">
    <source>
        <dbReference type="PROSITE" id="PS50943"/>
    </source>
</evidence>
<dbReference type="SMART" id="SM00530">
    <property type="entry name" value="HTH_XRE"/>
    <property type="match status" value="1"/>
</dbReference>
<gene>
    <name evidence="2" type="ORF">CWI84_02985</name>
</gene>
<dbReference type="AlphaFoldDB" id="A0A432ZTC8"/>
<dbReference type="Gene3D" id="1.10.260.40">
    <property type="entry name" value="lambda repressor-like DNA-binding domains"/>
    <property type="match status" value="1"/>
</dbReference>
<feature type="domain" description="HTH cro/C1-type" evidence="1">
    <location>
        <begin position="15"/>
        <end position="68"/>
    </location>
</feature>
<dbReference type="EMBL" id="PIQH01000002">
    <property type="protein sequence ID" value="RUO81091.1"/>
    <property type="molecule type" value="Genomic_DNA"/>
</dbReference>
<dbReference type="GO" id="GO:0003677">
    <property type="term" value="F:DNA binding"/>
    <property type="evidence" value="ECO:0007669"/>
    <property type="project" value="InterPro"/>
</dbReference>
<reference evidence="2 3" key="1">
    <citation type="journal article" date="2011" name="Front. Microbiol.">
        <title>Genomic signatures of strain selection and enhancement in Bacillus atrophaeus var. globigii, a historical biowarfare simulant.</title>
        <authorList>
            <person name="Gibbons H.S."/>
            <person name="Broomall S.M."/>
            <person name="McNew L.A."/>
            <person name="Daligault H."/>
            <person name="Chapman C."/>
            <person name="Bruce D."/>
            <person name="Karavis M."/>
            <person name="Krepps M."/>
            <person name="McGregor P.A."/>
            <person name="Hong C."/>
            <person name="Park K.H."/>
            <person name="Akmal A."/>
            <person name="Feldman A."/>
            <person name="Lin J.S."/>
            <person name="Chang W.E."/>
            <person name="Higgs B.W."/>
            <person name="Demirev P."/>
            <person name="Lindquist J."/>
            <person name="Liem A."/>
            <person name="Fochler E."/>
            <person name="Read T.D."/>
            <person name="Tapia R."/>
            <person name="Johnson S."/>
            <person name="Bishop-Lilly K.A."/>
            <person name="Detter C."/>
            <person name="Han C."/>
            <person name="Sozhamannan S."/>
            <person name="Rosenzweig C.N."/>
            <person name="Skowronski E.W."/>
        </authorList>
    </citation>
    <scope>NUCLEOTIDE SEQUENCE [LARGE SCALE GENOMIC DNA]</scope>
    <source>
        <strain evidence="2 3">CC-PW-9</strain>
    </source>
</reference>
<evidence type="ECO:0000313" key="2">
    <source>
        <dbReference type="EMBL" id="RUO81091.1"/>
    </source>
</evidence>
<dbReference type="InterPro" id="IPR010982">
    <property type="entry name" value="Lambda_DNA-bd_dom_sf"/>
</dbReference>
<sequence length="82" mass="9262">MPMIIQRPTDLAALIKSQRKKHGYTQKELAKLTDLSQRSVSVIENSGEMHISTLLRIFAALNIQFDAATDQLKHPDSTEAIW</sequence>
<dbReference type="InterPro" id="IPR001387">
    <property type="entry name" value="Cro/C1-type_HTH"/>
</dbReference>
<organism evidence="2 3">
    <name type="scientific">Idiomarina tyrosinivorans</name>
    <dbReference type="NCBI Taxonomy" id="1445662"/>
    <lineage>
        <taxon>Bacteria</taxon>
        <taxon>Pseudomonadati</taxon>
        <taxon>Pseudomonadota</taxon>
        <taxon>Gammaproteobacteria</taxon>
        <taxon>Alteromonadales</taxon>
        <taxon>Idiomarinaceae</taxon>
        <taxon>Idiomarina</taxon>
    </lineage>
</organism>
<accession>A0A432ZTC8</accession>